<accession>A0ABQ7X5Y6</accession>
<gene>
    <name evidence="5" type="ORF">HID58_091241</name>
</gene>
<sequence>MEAEKKELRLYNTMTQQKEVFKPINPGKVGMYVCGITAYGFSHIGHACASVSFDVLYRHLGMLYWGAYQRALEFINASIGELKKMLSYAERMSLFVSLFEIEKAAREVLDVLGLLNDLSCAEILKEMKQKALTRAGLSEEDFSQKMEERTMARKNKDF</sequence>
<evidence type="ECO:0000256" key="3">
    <source>
        <dbReference type="ARBA" id="ARBA00022840"/>
    </source>
</evidence>
<protein>
    <recommendedName>
        <fullName evidence="4">tRNA synthetases class I catalytic domain-containing protein</fullName>
    </recommendedName>
</protein>
<dbReference type="PANTHER" id="PTHR10890">
    <property type="entry name" value="CYSTEINYL-TRNA SYNTHETASE"/>
    <property type="match status" value="1"/>
</dbReference>
<evidence type="ECO:0000256" key="2">
    <source>
        <dbReference type="ARBA" id="ARBA00022741"/>
    </source>
</evidence>
<reference evidence="5 6" key="1">
    <citation type="submission" date="2021-05" db="EMBL/GenBank/DDBJ databases">
        <title>Genome Assembly of Synthetic Allotetraploid Brassica napus Reveals Homoeologous Exchanges between Subgenomes.</title>
        <authorList>
            <person name="Davis J.T."/>
        </authorList>
    </citation>
    <scope>NUCLEOTIDE SEQUENCE [LARGE SCALE GENOMIC DNA]</scope>
    <source>
        <strain evidence="6">cv. Da-Ae</strain>
        <tissue evidence="5">Seedling</tissue>
    </source>
</reference>
<dbReference type="InterPro" id="IPR024909">
    <property type="entry name" value="Cys-tRNA/MSH_ligase"/>
</dbReference>
<organism evidence="5 6">
    <name type="scientific">Brassica napus</name>
    <name type="common">Rape</name>
    <dbReference type="NCBI Taxonomy" id="3708"/>
    <lineage>
        <taxon>Eukaryota</taxon>
        <taxon>Viridiplantae</taxon>
        <taxon>Streptophyta</taxon>
        <taxon>Embryophyta</taxon>
        <taxon>Tracheophyta</taxon>
        <taxon>Spermatophyta</taxon>
        <taxon>Magnoliopsida</taxon>
        <taxon>eudicotyledons</taxon>
        <taxon>Gunneridae</taxon>
        <taxon>Pentapetalae</taxon>
        <taxon>rosids</taxon>
        <taxon>malvids</taxon>
        <taxon>Brassicales</taxon>
        <taxon>Brassicaceae</taxon>
        <taxon>Brassiceae</taxon>
        <taxon>Brassica</taxon>
    </lineage>
</organism>
<keyword evidence="1" id="KW-0436">Ligase</keyword>
<dbReference type="InterPro" id="IPR032678">
    <property type="entry name" value="tRNA-synt_1_cat_dom"/>
</dbReference>
<evidence type="ECO:0000313" key="6">
    <source>
        <dbReference type="Proteomes" id="UP000824890"/>
    </source>
</evidence>
<keyword evidence="3" id="KW-0067">ATP-binding</keyword>
<keyword evidence="2" id="KW-0547">Nucleotide-binding</keyword>
<dbReference type="Proteomes" id="UP000824890">
    <property type="component" value="Unassembled WGS sequence"/>
</dbReference>
<name>A0ABQ7X5Y6_BRANA</name>
<dbReference type="Pfam" id="PF01406">
    <property type="entry name" value="tRNA-synt_1e"/>
    <property type="match status" value="1"/>
</dbReference>
<dbReference type="PANTHER" id="PTHR10890:SF26">
    <property type="entry name" value="CYSTEINE--TRNA LIGASE 1, CYTOPLASMIC-RELATED"/>
    <property type="match status" value="1"/>
</dbReference>
<evidence type="ECO:0000256" key="1">
    <source>
        <dbReference type="ARBA" id="ARBA00022598"/>
    </source>
</evidence>
<keyword evidence="6" id="KW-1185">Reference proteome</keyword>
<evidence type="ECO:0000259" key="4">
    <source>
        <dbReference type="Pfam" id="PF01406"/>
    </source>
</evidence>
<proteinExistence type="predicted"/>
<evidence type="ECO:0000313" key="5">
    <source>
        <dbReference type="EMBL" id="KAH0850500.1"/>
    </source>
</evidence>
<dbReference type="Gene3D" id="3.40.50.620">
    <property type="entry name" value="HUPs"/>
    <property type="match status" value="1"/>
</dbReference>
<feature type="domain" description="tRNA synthetases class I catalytic" evidence="4">
    <location>
        <begin position="21"/>
        <end position="63"/>
    </location>
</feature>
<comment type="caution">
    <text evidence="5">The sequence shown here is derived from an EMBL/GenBank/DDBJ whole genome shotgun (WGS) entry which is preliminary data.</text>
</comment>
<dbReference type="SUPFAM" id="SSF52374">
    <property type="entry name" value="Nucleotidylyl transferase"/>
    <property type="match status" value="1"/>
</dbReference>
<dbReference type="EMBL" id="JAGKQM010002057">
    <property type="protein sequence ID" value="KAH0850500.1"/>
    <property type="molecule type" value="Genomic_DNA"/>
</dbReference>
<dbReference type="InterPro" id="IPR014729">
    <property type="entry name" value="Rossmann-like_a/b/a_fold"/>
</dbReference>